<dbReference type="SUPFAM" id="SSF53335">
    <property type="entry name" value="S-adenosyl-L-methionine-dependent methyltransferases"/>
    <property type="match status" value="1"/>
</dbReference>
<dbReference type="Pfam" id="PF10294">
    <property type="entry name" value="Methyltransf_16"/>
    <property type="match status" value="1"/>
</dbReference>
<comment type="caution">
    <text evidence="2">The sequence shown here is derived from an EMBL/GenBank/DDBJ whole genome shotgun (WGS) entry which is preliminary data.</text>
</comment>
<dbReference type="GO" id="GO:0008757">
    <property type="term" value="F:S-adenosylmethionine-dependent methyltransferase activity"/>
    <property type="evidence" value="ECO:0007669"/>
    <property type="project" value="UniProtKB-ARBA"/>
</dbReference>
<dbReference type="PANTHER" id="PTHR14614">
    <property type="entry name" value="HEPATOCELLULAR CARCINOMA-ASSOCIATED ANTIGEN"/>
    <property type="match status" value="1"/>
</dbReference>
<dbReference type="HOGENOM" id="CLU_032409_2_1_1"/>
<dbReference type="GO" id="GO:0032259">
    <property type="term" value="P:methylation"/>
    <property type="evidence" value="ECO:0007669"/>
    <property type="project" value="UniProtKB-KW"/>
</dbReference>
<dbReference type="PANTHER" id="PTHR14614:SF104">
    <property type="entry name" value="N-METHYLTRANSFERASE, PUTATIVE (AFU_ORTHOLOGUE AFUA_1G17750)-RELATED"/>
    <property type="match status" value="1"/>
</dbReference>
<proteinExistence type="predicted"/>
<dbReference type="InterPro" id="IPR019410">
    <property type="entry name" value="Methyltransf_16"/>
</dbReference>
<keyword evidence="2" id="KW-0808">Transferase</keyword>
<keyword evidence="3" id="KW-1185">Reference proteome</keyword>
<protein>
    <submittedName>
        <fullName evidence="2">Putative nicotinamide N-methyltransferase-like protein</fullName>
    </submittedName>
</protein>
<feature type="region of interest" description="Disordered" evidence="1">
    <location>
        <begin position="158"/>
        <end position="200"/>
    </location>
</feature>
<dbReference type="GO" id="GO:0005737">
    <property type="term" value="C:cytoplasm"/>
    <property type="evidence" value="ECO:0007669"/>
    <property type="project" value="TreeGrafter"/>
</dbReference>
<dbReference type="InterPro" id="IPR029063">
    <property type="entry name" value="SAM-dependent_MTases_sf"/>
</dbReference>
<evidence type="ECO:0000256" key="1">
    <source>
        <dbReference type="SAM" id="MobiDB-lite"/>
    </source>
</evidence>
<sequence length="323" mass="36050">MSLASRITLQETLAPEPEDILSASLGVIFPGDTVCSHGDAEHSTLLYTSPHLARALLLELADPRGEEERRLFSHYLWNSSLLLAEFVERDTLGLAEKGKGKEEEEEKVSFDVRGLDVAELGAGAGLPSIMAGLLGANKVLVTDYPSEAVLDTLRRNVERNTKPEMAPPLPAEPAAQEDDRRGEEGRRGKGEVQVEGHSWGDFSPSLTPHHHVYDRVLACDCLWMPWQHDNLAHSISYLLAGTPSARAWVVAGFHTGRARMAGFFDAGFLRREGVGLEVERIWERDCDGVERAWDAEREEDDPTVRKRWLVVAVLRRVREEDER</sequence>
<dbReference type="AlphaFoldDB" id="A0A086SU22"/>
<evidence type="ECO:0000313" key="3">
    <source>
        <dbReference type="Proteomes" id="UP000029964"/>
    </source>
</evidence>
<evidence type="ECO:0000313" key="2">
    <source>
        <dbReference type="EMBL" id="KFH40604.1"/>
    </source>
</evidence>
<keyword evidence="2" id="KW-0489">Methyltransferase</keyword>
<dbReference type="Gene3D" id="3.40.50.150">
    <property type="entry name" value="Vaccinia Virus protein VP39"/>
    <property type="match status" value="1"/>
</dbReference>
<reference evidence="3" key="1">
    <citation type="journal article" date="2014" name="Genome Announc.">
        <title>Genome sequence and annotation of Acremonium chrysogenum, producer of the beta-lactam antibiotic cephalosporin C.</title>
        <authorList>
            <person name="Terfehr D."/>
            <person name="Dahlmann T.A."/>
            <person name="Specht T."/>
            <person name="Zadra I."/>
            <person name="Kuernsteiner H."/>
            <person name="Kueck U."/>
        </authorList>
    </citation>
    <scope>NUCLEOTIDE SEQUENCE [LARGE SCALE GENOMIC DNA]</scope>
    <source>
        <strain evidence="3">ATCC 11550 / CBS 779.69 / DSM 880 / IAM 14645 / JCM 23072 / IMI 49137</strain>
    </source>
</reference>
<dbReference type="EMBL" id="JPKY01000183">
    <property type="protein sequence ID" value="KFH40604.1"/>
    <property type="molecule type" value="Genomic_DNA"/>
</dbReference>
<name>A0A086SU22_HAPC1</name>
<gene>
    <name evidence="2" type="ORF">ACRE_086960</name>
</gene>
<organism evidence="2 3">
    <name type="scientific">Hapsidospora chrysogenum (strain ATCC 11550 / CBS 779.69 / DSM 880 / IAM 14645 / JCM 23072 / IMI 49137)</name>
    <name type="common">Acremonium chrysogenum</name>
    <dbReference type="NCBI Taxonomy" id="857340"/>
    <lineage>
        <taxon>Eukaryota</taxon>
        <taxon>Fungi</taxon>
        <taxon>Dikarya</taxon>
        <taxon>Ascomycota</taxon>
        <taxon>Pezizomycotina</taxon>
        <taxon>Sordariomycetes</taxon>
        <taxon>Hypocreomycetidae</taxon>
        <taxon>Hypocreales</taxon>
        <taxon>Bionectriaceae</taxon>
        <taxon>Hapsidospora</taxon>
    </lineage>
</organism>
<feature type="compositionally biased region" description="Basic and acidic residues" evidence="1">
    <location>
        <begin position="177"/>
        <end position="194"/>
    </location>
</feature>
<dbReference type="Proteomes" id="UP000029964">
    <property type="component" value="Unassembled WGS sequence"/>
</dbReference>
<accession>A0A086SU22</accession>
<dbReference type="OrthoDB" id="407325at2759"/>